<dbReference type="Gramene" id="Psat02G0052500-T1">
    <property type="protein sequence ID" value="KAI5433277.1"/>
    <property type="gene ID" value="KIW84_020525"/>
</dbReference>
<name>A0A9D4Y5K4_PEA</name>
<dbReference type="AlphaFoldDB" id="A0A9D4Y5K4"/>
<comment type="caution">
    <text evidence="2">The sequence shown here is derived from an EMBL/GenBank/DDBJ whole genome shotgun (WGS) entry which is preliminary data.</text>
</comment>
<evidence type="ECO:0000313" key="2">
    <source>
        <dbReference type="EMBL" id="KAI5433277.1"/>
    </source>
</evidence>
<evidence type="ECO:0000313" key="3">
    <source>
        <dbReference type="Proteomes" id="UP001058974"/>
    </source>
</evidence>
<dbReference type="EMBL" id="JAMSHJ010000002">
    <property type="protein sequence ID" value="KAI5433277.1"/>
    <property type="molecule type" value="Genomic_DNA"/>
</dbReference>
<feature type="compositionally biased region" description="Basic and acidic residues" evidence="1">
    <location>
        <begin position="108"/>
        <end position="122"/>
    </location>
</feature>
<gene>
    <name evidence="2" type="ORF">KIW84_020525</name>
</gene>
<feature type="region of interest" description="Disordered" evidence="1">
    <location>
        <begin position="1"/>
        <end position="25"/>
    </location>
</feature>
<protein>
    <submittedName>
        <fullName evidence="2">Uncharacterized protein</fullName>
    </submittedName>
</protein>
<reference evidence="2 3" key="1">
    <citation type="journal article" date="2022" name="Nat. Genet.">
        <title>Improved pea reference genome and pan-genome highlight genomic features and evolutionary characteristics.</title>
        <authorList>
            <person name="Yang T."/>
            <person name="Liu R."/>
            <person name="Luo Y."/>
            <person name="Hu S."/>
            <person name="Wang D."/>
            <person name="Wang C."/>
            <person name="Pandey M.K."/>
            <person name="Ge S."/>
            <person name="Xu Q."/>
            <person name="Li N."/>
            <person name="Li G."/>
            <person name="Huang Y."/>
            <person name="Saxena R.K."/>
            <person name="Ji Y."/>
            <person name="Li M."/>
            <person name="Yan X."/>
            <person name="He Y."/>
            <person name="Liu Y."/>
            <person name="Wang X."/>
            <person name="Xiang C."/>
            <person name="Varshney R.K."/>
            <person name="Ding H."/>
            <person name="Gao S."/>
            <person name="Zong X."/>
        </authorList>
    </citation>
    <scope>NUCLEOTIDE SEQUENCE [LARGE SCALE GENOMIC DNA]</scope>
    <source>
        <strain evidence="2 3">cv. Zhongwan 6</strain>
    </source>
</reference>
<proteinExistence type="predicted"/>
<dbReference type="Proteomes" id="UP001058974">
    <property type="component" value="Chromosome 2"/>
</dbReference>
<feature type="compositionally biased region" description="Basic and acidic residues" evidence="1">
    <location>
        <begin position="86"/>
        <end position="100"/>
    </location>
</feature>
<keyword evidence="3" id="KW-1185">Reference proteome</keyword>
<feature type="region of interest" description="Disordered" evidence="1">
    <location>
        <begin position="86"/>
        <end position="131"/>
    </location>
</feature>
<organism evidence="2 3">
    <name type="scientific">Pisum sativum</name>
    <name type="common">Garden pea</name>
    <name type="synonym">Lathyrus oleraceus</name>
    <dbReference type="NCBI Taxonomy" id="3888"/>
    <lineage>
        <taxon>Eukaryota</taxon>
        <taxon>Viridiplantae</taxon>
        <taxon>Streptophyta</taxon>
        <taxon>Embryophyta</taxon>
        <taxon>Tracheophyta</taxon>
        <taxon>Spermatophyta</taxon>
        <taxon>Magnoliopsida</taxon>
        <taxon>eudicotyledons</taxon>
        <taxon>Gunneridae</taxon>
        <taxon>Pentapetalae</taxon>
        <taxon>rosids</taxon>
        <taxon>fabids</taxon>
        <taxon>Fabales</taxon>
        <taxon>Fabaceae</taxon>
        <taxon>Papilionoideae</taxon>
        <taxon>50 kb inversion clade</taxon>
        <taxon>NPAAA clade</taxon>
        <taxon>Hologalegina</taxon>
        <taxon>IRL clade</taxon>
        <taxon>Fabeae</taxon>
        <taxon>Lathyrus</taxon>
    </lineage>
</organism>
<accession>A0A9D4Y5K4</accession>
<evidence type="ECO:0000256" key="1">
    <source>
        <dbReference type="SAM" id="MobiDB-lite"/>
    </source>
</evidence>
<sequence length="131" mass="15199">MSVPPPIENQSYNRHQTGPLRPPQFDPIPMAYTELLPYLIQKSLVFPWKLNPLVTYPPNFKHNAIYSTNVLNKPTPWSYNITTHARENAEEARNESKEFAPNEESEKEDSKDCHIDSEEHDNPNLWVGKVQ</sequence>